<feature type="domain" description="CS" evidence="3">
    <location>
        <begin position="7"/>
        <end position="97"/>
    </location>
</feature>
<dbReference type="InterPro" id="IPR045250">
    <property type="entry name" value="p23-like"/>
</dbReference>
<dbReference type="SUPFAM" id="SSF49764">
    <property type="entry name" value="HSP20-like chaperones"/>
    <property type="match status" value="1"/>
</dbReference>
<protein>
    <submittedName>
        <fullName evidence="5">Prostaglandin E synthase 3</fullName>
    </submittedName>
</protein>
<dbReference type="PROSITE" id="PS51203">
    <property type="entry name" value="CS"/>
    <property type="match status" value="1"/>
</dbReference>
<dbReference type="Gene3D" id="2.60.40.790">
    <property type="match status" value="1"/>
</dbReference>
<proteinExistence type="inferred from homology"/>
<accession>A0ABM1NCS9</accession>
<dbReference type="Pfam" id="PF04969">
    <property type="entry name" value="CS"/>
    <property type="match status" value="1"/>
</dbReference>
<dbReference type="InterPro" id="IPR008978">
    <property type="entry name" value="HSP20-like_chaperone"/>
</dbReference>
<reference evidence="5" key="1">
    <citation type="submission" date="2025-08" db="UniProtKB">
        <authorList>
            <consortium name="RefSeq"/>
        </authorList>
    </citation>
    <scope>IDENTIFICATION</scope>
    <source>
        <tissue evidence="5">Whole Larva</tissue>
    </source>
</reference>
<dbReference type="InterPro" id="IPR007052">
    <property type="entry name" value="CS_dom"/>
</dbReference>
<sequence>MTEQSNTLPPPIMWAQRSSVVFLTINLEDVNDPIIKFEKDSLYFKGIGGADKKNYEIKISLYKDIDPEKSNSFNRGRCIEIVLTKANTEDSYWPSLTTGSVKHHWLKSDFNKWHDEDDSEDEGAGQGYGDFQDMMKKMGGLYDGGDGKPSLDDLDMGEADSDDEPLPDLE</sequence>
<evidence type="ECO:0000313" key="5">
    <source>
        <dbReference type="RefSeq" id="XP_017784629.1"/>
    </source>
</evidence>
<dbReference type="CDD" id="cd06465">
    <property type="entry name" value="p23_hB-ind1_like"/>
    <property type="match status" value="1"/>
</dbReference>
<keyword evidence="4" id="KW-1185">Reference proteome</keyword>
<dbReference type="GeneID" id="108568198"/>
<evidence type="ECO:0000256" key="1">
    <source>
        <dbReference type="ARBA" id="ARBA00025733"/>
    </source>
</evidence>
<dbReference type="Proteomes" id="UP000695000">
    <property type="component" value="Unplaced"/>
</dbReference>
<evidence type="ECO:0000259" key="3">
    <source>
        <dbReference type="PROSITE" id="PS51203"/>
    </source>
</evidence>
<feature type="compositionally biased region" description="Acidic residues" evidence="2">
    <location>
        <begin position="152"/>
        <end position="170"/>
    </location>
</feature>
<comment type="similarity">
    <text evidence="1">Belongs to the p23/wos2 family.</text>
</comment>
<dbReference type="RefSeq" id="XP_017784629.1">
    <property type="nucleotide sequence ID" value="XM_017929140.1"/>
</dbReference>
<feature type="region of interest" description="Disordered" evidence="2">
    <location>
        <begin position="139"/>
        <end position="170"/>
    </location>
</feature>
<dbReference type="PANTHER" id="PTHR22932">
    <property type="entry name" value="TELOMERASE-BINDING PROTEIN P23 HSP90 CO-CHAPERONE"/>
    <property type="match status" value="1"/>
</dbReference>
<gene>
    <name evidence="5" type="primary">LOC108568198</name>
</gene>
<evidence type="ECO:0000313" key="4">
    <source>
        <dbReference type="Proteomes" id="UP000695000"/>
    </source>
</evidence>
<dbReference type="PANTHER" id="PTHR22932:SF1">
    <property type="entry name" value="CO-CHAPERONE PROTEIN DAF-41"/>
    <property type="match status" value="1"/>
</dbReference>
<name>A0ABM1NCS9_NICVS</name>
<organism evidence="4 5">
    <name type="scientific">Nicrophorus vespilloides</name>
    <name type="common">Boreal carrion beetle</name>
    <dbReference type="NCBI Taxonomy" id="110193"/>
    <lineage>
        <taxon>Eukaryota</taxon>
        <taxon>Metazoa</taxon>
        <taxon>Ecdysozoa</taxon>
        <taxon>Arthropoda</taxon>
        <taxon>Hexapoda</taxon>
        <taxon>Insecta</taxon>
        <taxon>Pterygota</taxon>
        <taxon>Neoptera</taxon>
        <taxon>Endopterygota</taxon>
        <taxon>Coleoptera</taxon>
        <taxon>Polyphaga</taxon>
        <taxon>Staphyliniformia</taxon>
        <taxon>Silphidae</taxon>
        <taxon>Nicrophorinae</taxon>
        <taxon>Nicrophorus</taxon>
    </lineage>
</organism>
<evidence type="ECO:0000256" key="2">
    <source>
        <dbReference type="SAM" id="MobiDB-lite"/>
    </source>
</evidence>